<keyword evidence="3" id="KW-1185">Reference proteome</keyword>
<proteinExistence type="predicted"/>
<evidence type="ECO:0000313" key="2">
    <source>
        <dbReference type="EMBL" id="KAF6746613.1"/>
    </source>
</evidence>
<gene>
    <name evidence="1" type="ORF">DFP72DRAFT_855310</name>
    <name evidence="2" type="ORF">DFP72DRAFT_855315</name>
</gene>
<dbReference type="Gene3D" id="3.40.50.300">
    <property type="entry name" value="P-loop containing nucleotide triphosphate hydrolases"/>
    <property type="match status" value="1"/>
</dbReference>
<dbReference type="Proteomes" id="UP000521943">
    <property type="component" value="Unassembled WGS sequence"/>
</dbReference>
<dbReference type="EMBL" id="JACGCI010000091">
    <property type="protein sequence ID" value="KAF6746613.1"/>
    <property type="molecule type" value="Genomic_DNA"/>
</dbReference>
<reference evidence="1 3" key="1">
    <citation type="submission" date="2020-07" db="EMBL/GenBank/DDBJ databases">
        <title>Comparative genomics of pyrophilous fungi reveals a link between fire events and developmental genes.</title>
        <authorList>
            <consortium name="DOE Joint Genome Institute"/>
            <person name="Steindorff A.S."/>
            <person name="Carver A."/>
            <person name="Calhoun S."/>
            <person name="Stillman K."/>
            <person name="Liu H."/>
            <person name="Lipzen A."/>
            <person name="Pangilinan J."/>
            <person name="Labutti K."/>
            <person name="Bruns T.D."/>
            <person name="Grigoriev I.V."/>
        </authorList>
    </citation>
    <scope>NUCLEOTIDE SEQUENCE [LARGE SCALE GENOMIC DNA]</scope>
    <source>
        <strain evidence="1 3">CBS 144469</strain>
    </source>
</reference>
<dbReference type="AlphaFoldDB" id="A0A8H6HGK2"/>
<comment type="caution">
    <text evidence="1">The sequence shown here is derived from an EMBL/GenBank/DDBJ whole genome shotgun (WGS) entry which is preliminary data.</text>
</comment>
<organism evidence="1 3">
    <name type="scientific">Ephemerocybe angulata</name>
    <dbReference type="NCBI Taxonomy" id="980116"/>
    <lineage>
        <taxon>Eukaryota</taxon>
        <taxon>Fungi</taxon>
        <taxon>Dikarya</taxon>
        <taxon>Basidiomycota</taxon>
        <taxon>Agaricomycotina</taxon>
        <taxon>Agaricomycetes</taxon>
        <taxon>Agaricomycetidae</taxon>
        <taxon>Agaricales</taxon>
        <taxon>Agaricineae</taxon>
        <taxon>Psathyrellaceae</taxon>
        <taxon>Ephemerocybe</taxon>
    </lineage>
</organism>
<accession>A0A8H6HGK2</accession>
<dbReference type="InterPro" id="IPR027417">
    <property type="entry name" value="P-loop_NTPase"/>
</dbReference>
<protein>
    <submittedName>
        <fullName evidence="1">Uncharacterized protein</fullName>
    </submittedName>
</protein>
<evidence type="ECO:0000313" key="3">
    <source>
        <dbReference type="Proteomes" id="UP000521943"/>
    </source>
</evidence>
<dbReference type="EMBL" id="JACGCI010000091">
    <property type="protein sequence ID" value="KAF6746608.1"/>
    <property type="molecule type" value="Genomic_DNA"/>
</dbReference>
<name>A0A8H6HGK2_9AGAR</name>
<sequence>MFPTCFVAYCARSLGGSDSDRMDKSTITPAGSVALVSGLLRVGRSLGVSPHVNSGGGGVFHFELSLKWDRAGYSATTSSDPYHDPRAAFFRYPFTLVVLRPTYLSRSHLHKSRLSAIYLDEEAHVAHESKAWRPAYAQLHLLRRVCGLEDVPMVAISATLPTCMEYGVISFREIAFVFSGPITANNPESMDPAMILTDDIERLTATFWWRREQLRKRRLPLMMDLWWDLLLGLLTSSWDNGLETLVVNYDTVWQRRAKSNPWEATDGMQNIKTL</sequence>
<evidence type="ECO:0000313" key="1">
    <source>
        <dbReference type="EMBL" id="KAF6746608.1"/>
    </source>
</evidence>